<feature type="transmembrane region" description="Helical" evidence="1">
    <location>
        <begin position="146"/>
        <end position="165"/>
    </location>
</feature>
<keyword evidence="1" id="KW-1133">Transmembrane helix</keyword>
<feature type="transmembrane region" description="Helical" evidence="1">
    <location>
        <begin position="85"/>
        <end position="105"/>
    </location>
</feature>
<reference evidence="2 3" key="1">
    <citation type="submission" date="2024-04" db="EMBL/GenBank/DDBJ databases">
        <title>Luteolibacter sp. isolated from soil.</title>
        <authorList>
            <person name="An J."/>
        </authorList>
    </citation>
    <scope>NUCLEOTIDE SEQUENCE [LARGE SCALE GENOMIC DNA]</scope>
    <source>
        <strain evidence="2 3">Y139</strain>
    </source>
</reference>
<keyword evidence="1" id="KW-0812">Transmembrane</keyword>
<proteinExistence type="predicted"/>
<evidence type="ECO:0000313" key="2">
    <source>
        <dbReference type="EMBL" id="MEK7951741.1"/>
    </source>
</evidence>
<keyword evidence="3" id="KW-1185">Reference proteome</keyword>
<keyword evidence="1" id="KW-0472">Membrane</keyword>
<feature type="transmembrane region" description="Helical" evidence="1">
    <location>
        <begin position="177"/>
        <end position="197"/>
    </location>
</feature>
<dbReference type="Proteomes" id="UP001371305">
    <property type="component" value="Unassembled WGS sequence"/>
</dbReference>
<dbReference type="NCBIfam" id="NF038403">
    <property type="entry name" value="perm_prefix_1"/>
    <property type="match status" value="1"/>
</dbReference>
<protein>
    <submittedName>
        <fullName evidence="2">Permease prefix domain 1-containing protein</fullName>
    </submittedName>
</protein>
<feature type="transmembrane region" description="Helical" evidence="1">
    <location>
        <begin position="117"/>
        <end position="134"/>
    </location>
</feature>
<dbReference type="InterPro" id="IPR047928">
    <property type="entry name" value="Perm_prefix_1"/>
</dbReference>
<evidence type="ECO:0000256" key="1">
    <source>
        <dbReference type="SAM" id="Phobius"/>
    </source>
</evidence>
<comment type="caution">
    <text evidence="2">The sequence shown here is derived from an EMBL/GenBank/DDBJ whole genome shotgun (WGS) entry which is preliminary data.</text>
</comment>
<organism evidence="2 3">
    <name type="scientific">Luteolibacter soli</name>
    <dbReference type="NCBI Taxonomy" id="3135280"/>
    <lineage>
        <taxon>Bacteria</taxon>
        <taxon>Pseudomonadati</taxon>
        <taxon>Verrucomicrobiota</taxon>
        <taxon>Verrucomicrobiia</taxon>
        <taxon>Verrucomicrobiales</taxon>
        <taxon>Verrucomicrobiaceae</taxon>
        <taxon>Luteolibacter</taxon>
    </lineage>
</organism>
<gene>
    <name evidence="2" type="ORF">WKV53_14580</name>
</gene>
<dbReference type="RefSeq" id="WP_341405440.1">
    <property type="nucleotide sequence ID" value="NZ_JBBUKT010000005.1"/>
</dbReference>
<sequence length="214" mass="23159">MFDLKSALKVWRRDLRAAGLKENALLGELECHLIDAMEELVAGGMTAEEAFLSASRSIGTVQVLGAEFGKIEWVHDERKRREAKICFLTLLALFTLGMSVAMLVAPEISDGQRASGMMAIMSLPGLVFAGRALFAAMPVRRFKTAILSGAGMLALAWSCHEAWLLRADEILFGESMAVLLWAVCPAWGLMAGVHWGIQAAVQKHAGNAANPVLH</sequence>
<name>A0ABU9AVM8_9BACT</name>
<evidence type="ECO:0000313" key="3">
    <source>
        <dbReference type="Proteomes" id="UP001371305"/>
    </source>
</evidence>
<accession>A0ABU9AVM8</accession>
<dbReference type="EMBL" id="JBBUKT010000005">
    <property type="protein sequence ID" value="MEK7951741.1"/>
    <property type="molecule type" value="Genomic_DNA"/>
</dbReference>